<evidence type="ECO:0000313" key="2">
    <source>
        <dbReference type="Proteomes" id="UP001189624"/>
    </source>
</evidence>
<sequence>MAVGKGSATRALPFKINERVRAQNQGALFEFTIWVQKKEIVSLLFQMRFGNMKWGECVGGTMENDIHLRANGYNRIKARTRPRPPKASERVQFELFGSPATYTHIIESIKGK</sequence>
<dbReference type="Proteomes" id="UP001189624">
    <property type="component" value="Chromosome 3"/>
</dbReference>
<protein>
    <submittedName>
        <fullName evidence="1">Uncharacterized protein</fullName>
    </submittedName>
</protein>
<dbReference type="AlphaFoldDB" id="A0AA86VXY2"/>
<proteinExistence type="predicted"/>
<gene>
    <name evidence="1" type="ORF">AYBTSS11_LOCUS12007</name>
</gene>
<reference evidence="1" key="1">
    <citation type="submission" date="2023-10" db="EMBL/GenBank/DDBJ databases">
        <authorList>
            <person name="Domelevo Entfellner J.-B."/>
        </authorList>
    </citation>
    <scope>NUCLEOTIDE SEQUENCE</scope>
</reference>
<keyword evidence="2" id="KW-1185">Reference proteome</keyword>
<accession>A0AA86VXY2</accession>
<evidence type="ECO:0000313" key="1">
    <source>
        <dbReference type="EMBL" id="CAJ1944624.1"/>
    </source>
</evidence>
<dbReference type="EMBL" id="OY731400">
    <property type="protein sequence ID" value="CAJ1944624.1"/>
    <property type="molecule type" value="Genomic_DNA"/>
</dbReference>
<name>A0AA86VXY2_9FABA</name>
<organism evidence="1 2">
    <name type="scientific">Sphenostylis stenocarpa</name>
    <dbReference type="NCBI Taxonomy" id="92480"/>
    <lineage>
        <taxon>Eukaryota</taxon>
        <taxon>Viridiplantae</taxon>
        <taxon>Streptophyta</taxon>
        <taxon>Embryophyta</taxon>
        <taxon>Tracheophyta</taxon>
        <taxon>Spermatophyta</taxon>
        <taxon>Magnoliopsida</taxon>
        <taxon>eudicotyledons</taxon>
        <taxon>Gunneridae</taxon>
        <taxon>Pentapetalae</taxon>
        <taxon>rosids</taxon>
        <taxon>fabids</taxon>
        <taxon>Fabales</taxon>
        <taxon>Fabaceae</taxon>
        <taxon>Papilionoideae</taxon>
        <taxon>50 kb inversion clade</taxon>
        <taxon>NPAAA clade</taxon>
        <taxon>indigoferoid/millettioid clade</taxon>
        <taxon>Phaseoleae</taxon>
        <taxon>Sphenostylis</taxon>
    </lineage>
</organism>
<dbReference type="Gramene" id="rna-AYBTSS11_LOCUS12007">
    <property type="protein sequence ID" value="CAJ1944624.1"/>
    <property type="gene ID" value="gene-AYBTSS11_LOCUS12007"/>
</dbReference>